<comment type="caution">
    <text evidence="4">The sequence shown here is derived from an EMBL/GenBank/DDBJ whole genome shotgun (WGS) entry which is preliminary data.</text>
</comment>
<comment type="subcellular location">
    <subcellularLocation>
        <location evidence="1">Cell inner membrane</location>
        <topology evidence="1">Multi-pass membrane protein</topology>
    </subcellularLocation>
</comment>
<dbReference type="SUPFAM" id="SSF103473">
    <property type="entry name" value="MFS general substrate transporter"/>
    <property type="match status" value="1"/>
</dbReference>
<dbReference type="PANTHER" id="PTHR43702">
    <property type="entry name" value="L-FUCOSE-PROTON SYMPORTER"/>
    <property type="match status" value="1"/>
</dbReference>
<dbReference type="HOGENOM" id="CLU_028452_2_2_10"/>
<protein>
    <submittedName>
        <fullName evidence="4">Glucose/galactose transporter family protein</fullName>
    </submittedName>
</protein>
<feature type="transmembrane region" description="Helical" evidence="3">
    <location>
        <begin position="230"/>
        <end position="249"/>
    </location>
</feature>
<dbReference type="RefSeq" id="WP_003005311.1">
    <property type="nucleotide sequence ID" value="NZ_GG668630.1"/>
</dbReference>
<dbReference type="PANTHER" id="PTHR43702:SF3">
    <property type="entry name" value="PROTEIN TSGA"/>
    <property type="match status" value="1"/>
</dbReference>
<feature type="transmembrane region" description="Helical" evidence="3">
    <location>
        <begin position="150"/>
        <end position="171"/>
    </location>
</feature>
<feature type="transmembrane region" description="Helical" evidence="3">
    <location>
        <begin position="12"/>
        <end position="33"/>
    </location>
</feature>
<evidence type="ECO:0000313" key="5">
    <source>
        <dbReference type="Proteomes" id="UP000006241"/>
    </source>
</evidence>
<keyword evidence="3" id="KW-1133">Transmembrane helix</keyword>
<reference evidence="4 5" key="1">
    <citation type="submission" date="2009-01" db="EMBL/GenBank/DDBJ databases">
        <authorList>
            <person name="Qin X."/>
            <person name="Bachman B."/>
            <person name="Battles P."/>
            <person name="Bell A."/>
            <person name="Bess C."/>
            <person name="Bickham C."/>
            <person name="Chaboub L."/>
            <person name="Chen D."/>
            <person name="Coyle M."/>
            <person name="Deiros D.R."/>
            <person name="Dinh H."/>
            <person name="Forbes L."/>
            <person name="Fowler G."/>
            <person name="Francisco L."/>
            <person name="Fu Q."/>
            <person name="Gubbala S."/>
            <person name="Hale W."/>
            <person name="Han Y."/>
            <person name="Hemphill L."/>
            <person name="Highlander S.K."/>
            <person name="Hirani K."/>
            <person name="Hogues M."/>
            <person name="Jackson L."/>
            <person name="Jakkamsetti A."/>
            <person name="Javaid M."/>
            <person name="Jiang H."/>
            <person name="Korchina V."/>
            <person name="Kovar C."/>
            <person name="Lara F."/>
            <person name="Lee S."/>
            <person name="Mata R."/>
            <person name="Mathew T."/>
            <person name="Moen C."/>
            <person name="Morales K."/>
            <person name="Munidasa M."/>
            <person name="Nazareth L."/>
            <person name="Ngo R."/>
            <person name="Nguyen L."/>
            <person name="Okwuonu G."/>
            <person name="Ongeri F."/>
            <person name="Patil S."/>
            <person name="Petrosino J."/>
            <person name="Pham C."/>
            <person name="Pham P."/>
            <person name="Pu L.-L."/>
            <person name="Puazo M."/>
            <person name="Raj R."/>
            <person name="Reid J."/>
            <person name="Rouhana J."/>
            <person name="Saada N."/>
            <person name="Shang Y."/>
            <person name="Simmons D."/>
            <person name="Thornton R."/>
            <person name="Warren J."/>
            <person name="Weissenberger G."/>
            <person name="Zhang J."/>
            <person name="Zhang L."/>
            <person name="Zhou C."/>
            <person name="Zhu D."/>
            <person name="Muzny D."/>
            <person name="Worley K."/>
            <person name="Gibbs R."/>
        </authorList>
    </citation>
    <scope>NUCLEOTIDE SEQUENCE [LARGE SCALE GENOMIC DNA]</scope>
    <source>
        <strain evidence="4 5">ATCC 33300</strain>
    </source>
</reference>
<evidence type="ECO:0000313" key="4">
    <source>
        <dbReference type="EMBL" id="EEI89578.1"/>
    </source>
</evidence>
<feature type="transmembrane region" description="Helical" evidence="3">
    <location>
        <begin position="507"/>
        <end position="526"/>
    </location>
</feature>
<feature type="transmembrane region" description="Helical" evidence="3">
    <location>
        <begin position="400"/>
        <end position="421"/>
    </location>
</feature>
<feature type="transmembrane region" description="Helical" evidence="3">
    <location>
        <begin position="294"/>
        <end position="315"/>
    </location>
</feature>
<feature type="transmembrane region" description="Helical" evidence="3">
    <location>
        <begin position="427"/>
        <end position="444"/>
    </location>
</feature>
<dbReference type="InterPro" id="IPR050375">
    <property type="entry name" value="MFS_TsgA-like"/>
</dbReference>
<keyword evidence="3" id="KW-0812">Transmembrane</keyword>
<organism evidence="4 5">
    <name type="scientific">Sphingobacterium spiritivorum ATCC 33300</name>
    <dbReference type="NCBI Taxonomy" id="525372"/>
    <lineage>
        <taxon>Bacteria</taxon>
        <taxon>Pseudomonadati</taxon>
        <taxon>Bacteroidota</taxon>
        <taxon>Sphingobacteriia</taxon>
        <taxon>Sphingobacteriales</taxon>
        <taxon>Sphingobacteriaceae</taxon>
        <taxon>Sphingobacterium</taxon>
    </lineage>
</organism>
<name>C2G5L2_SPHSI</name>
<feature type="transmembrane region" description="Helical" evidence="3">
    <location>
        <begin position="111"/>
        <end position="138"/>
    </location>
</feature>
<dbReference type="Proteomes" id="UP000006241">
    <property type="component" value="Unassembled WGS sequence"/>
</dbReference>
<evidence type="ECO:0000256" key="3">
    <source>
        <dbReference type="SAM" id="Phobius"/>
    </source>
</evidence>
<feature type="transmembrane region" description="Helical" evidence="3">
    <location>
        <begin position="451"/>
        <end position="469"/>
    </location>
</feature>
<dbReference type="GO" id="GO:0005886">
    <property type="term" value="C:plasma membrane"/>
    <property type="evidence" value="ECO:0007669"/>
    <property type="project" value="UniProtKB-SubCell"/>
</dbReference>
<feature type="transmembrane region" description="Helical" evidence="3">
    <location>
        <begin position="191"/>
        <end position="210"/>
    </location>
</feature>
<evidence type="ECO:0000256" key="1">
    <source>
        <dbReference type="ARBA" id="ARBA00004429"/>
    </source>
</evidence>
<proteinExistence type="predicted"/>
<dbReference type="Gene3D" id="1.20.1250.20">
    <property type="entry name" value="MFS general substrate transporter like domains"/>
    <property type="match status" value="2"/>
</dbReference>
<gene>
    <name evidence="4" type="ORF">HMPREF0765_4868</name>
</gene>
<feature type="transmembrane region" description="Helical" evidence="3">
    <location>
        <begin position="475"/>
        <end position="500"/>
    </location>
</feature>
<dbReference type="InterPro" id="IPR036259">
    <property type="entry name" value="MFS_trans_sf"/>
</dbReference>
<accession>C2G5L2</accession>
<feature type="transmembrane region" description="Helical" evidence="3">
    <location>
        <begin position="86"/>
        <end position="105"/>
    </location>
</feature>
<feature type="transmembrane region" description="Helical" evidence="3">
    <location>
        <begin position="53"/>
        <end position="74"/>
    </location>
</feature>
<evidence type="ECO:0000256" key="2">
    <source>
        <dbReference type="ARBA" id="ARBA00022475"/>
    </source>
</evidence>
<sequence length="575" mass="62240">MKENEIKTNYPALYTLVVVFFFWGFIAAGNSVFIPFCKNYFHLDQFQSQLIDFAFYTAYYIGALLLFIFSTVKGKDLVGHWGYKKSIVYGLLFSALGAGAMIIAVEVNLYVGMLLGLFTVALGFSLQQTAANPFAVLLGDPKTGSSRVNLGGGINSFGTTIGPLVIGFALFGTFETISDSEIANLPLDKVIILYIGVGLLFVLAAALFHFSKKVPAGISDEPMEKASKALTTLIIMTILLFAMFAPVFLSYKSDEAIQLEALREQLKTLTDSSAIDQLKAQIAEISHPLEKTRMMWLAGAFIVVVGGLLYSNLSAKKNAEGWGAMKYPQLVLGMLALFLYVGVEVAIGSNLGELLTLKEFGSLQSSQITPYVSMYWGSMMIGRWAGAISAFKLAKSTKQLLLIIVPFIAFSVIIGVNTLAGFEMSHLYFYAVCIAIQIIAFFLSKEKPVRTLIIFGLFGIGAMLTGLLTSGVVAIYAFLAGGLACSIMWSSIFSLSIVGLGKYTAQGSAFLVMMILGGGVIPPIQGKLADIIGIHNSYILPLFGFVYIVIFAIMVRGFLKKQGINIDEIEAEGGH</sequence>
<dbReference type="AlphaFoldDB" id="C2G5L2"/>
<feature type="transmembrane region" description="Helical" evidence="3">
    <location>
        <begin position="538"/>
        <end position="559"/>
    </location>
</feature>
<keyword evidence="2" id="KW-1003">Cell membrane</keyword>
<keyword evidence="3" id="KW-0472">Membrane</keyword>
<feature type="transmembrane region" description="Helical" evidence="3">
    <location>
        <begin position="368"/>
        <end position="388"/>
    </location>
</feature>
<feature type="transmembrane region" description="Helical" evidence="3">
    <location>
        <begin position="327"/>
        <end position="348"/>
    </location>
</feature>
<dbReference type="EMBL" id="ACHB01000102">
    <property type="protein sequence ID" value="EEI89578.1"/>
    <property type="molecule type" value="Genomic_DNA"/>
</dbReference>